<organism evidence="2 3">
    <name type="scientific">Jatropha curcas</name>
    <name type="common">Barbados nut</name>
    <dbReference type="NCBI Taxonomy" id="180498"/>
    <lineage>
        <taxon>Eukaryota</taxon>
        <taxon>Viridiplantae</taxon>
        <taxon>Streptophyta</taxon>
        <taxon>Embryophyta</taxon>
        <taxon>Tracheophyta</taxon>
        <taxon>Spermatophyta</taxon>
        <taxon>Magnoliopsida</taxon>
        <taxon>eudicotyledons</taxon>
        <taxon>Gunneridae</taxon>
        <taxon>Pentapetalae</taxon>
        <taxon>rosids</taxon>
        <taxon>fabids</taxon>
        <taxon>Malpighiales</taxon>
        <taxon>Euphorbiaceae</taxon>
        <taxon>Crotonoideae</taxon>
        <taxon>Jatropheae</taxon>
        <taxon>Jatropha</taxon>
    </lineage>
</organism>
<protein>
    <submittedName>
        <fullName evidence="2">Uncharacterized protein</fullName>
    </submittedName>
</protein>
<evidence type="ECO:0000313" key="3">
    <source>
        <dbReference type="Proteomes" id="UP000027138"/>
    </source>
</evidence>
<feature type="compositionally biased region" description="Basic and acidic residues" evidence="1">
    <location>
        <begin position="65"/>
        <end position="80"/>
    </location>
</feature>
<dbReference type="AlphaFoldDB" id="A0A067K540"/>
<accession>A0A067K540</accession>
<proteinExistence type="predicted"/>
<reference evidence="2 3" key="1">
    <citation type="journal article" date="2014" name="PLoS ONE">
        <title>Global Analysis of Gene Expression Profiles in Physic Nut (Jatropha curcas L.) Seedlings Exposed to Salt Stress.</title>
        <authorList>
            <person name="Zhang L."/>
            <person name="Zhang C."/>
            <person name="Wu P."/>
            <person name="Chen Y."/>
            <person name="Li M."/>
            <person name="Jiang H."/>
            <person name="Wu G."/>
        </authorList>
    </citation>
    <scope>NUCLEOTIDE SEQUENCE [LARGE SCALE GENOMIC DNA]</scope>
    <source>
        <strain evidence="3">cv. GZQX0401</strain>
        <tissue evidence="2">Young leaves</tissue>
    </source>
</reference>
<dbReference type="Proteomes" id="UP000027138">
    <property type="component" value="Unassembled WGS sequence"/>
</dbReference>
<dbReference type="EMBL" id="KK914703">
    <property type="protein sequence ID" value="KDP30153.1"/>
    <property type="molecule type" value="Genomic_DNA"/>
</dbReference>
<evidence type="ECO:0000313" key="2">
    <source>
        <dbReference type="EMBL" id="KDP30153.1"/>
    </source>
</evidence>
<sequence length="158" mass="18071">MEEILDLVLAPRSKSQQRKCPSRERYRSTRAQPTPRKGKSRARLPSAQAQESTFERQKARLSTAEVKKGGESHSQDANLRCDCENGNCRRDCPTVRKSQLPLPYSNSTLLLPKVTVFEMGQRLHKIQKDHKSMARKWMKSLQKQNIEFPPSPPDSPEA</sequence>
<name>A0A067K540_JATCU</name>
<feature type="region of interest" description="Disordered" evidence="1">
    <location>
        <begin position="1"/>
        <end position="80"/>
    </location>
</feature>
<gene>
    <name evidence="2" type="ORF">JCGZ_18114</name>
</gene>
<evidence type="ECO:0000256" key="1">
    <source>
        <dbReference type="SAM" id="MobiDB-lite"/>
    </source>
</evidence>
<keyword evidence="3" id="KW-1185">Reference proteome</keyword>